<organism evidence="2 3">
    <name type="scientific">Bathycoccus prasinos</name>
    <dbReference type="NCBI Taxonomy" id="41875"/>
    <lineage>
        <taxon>Eukaryota</taxon>
        <taxon>Viridiplantae</taxon>
        <taxon>Chlorophyta</taxon>
        <taxon>Mamiellophyceae</taxon>
        <taxon>Mamiellales</taxon>
        <taxon>Bathycoccaceae</taxon>
        <taxon>Bathycoccus</taxon>
    </lineage>
</organism>
<dbReference type="OrthoDB" id="306099at2759"/>
<feature type="compositionally biased region" description="Basic and acidic residues" evidence="1">
    <location>
        <begin position="425"/>
        <end position="452"/>
    </location>
</feature>
<accession>K8EM84</accession>
<sequence length="452" mass="52212">MKRFEREEGVAFYNAEEDEEEKTKKLKRKETFKTETCATTLGGFLARENEDKFAVQNPTQKTSLIHFECEERWKTVRDAVVEGVLTRAEQFFLFQNKNEEFLSLTKGVVPSGFDDDDEEEDDDFEEEEVENHRFHRGGVGHSERRITQMLSFAMVDVACAAVDFAEEVVRAFASGECTTESAWAYEVLSASCFRLSLKTRERRDQFDVDYEQEMCEEEKKNNFSVPISTITFDKETMAKMETVILTTLEYRVSKPTRSMWANEFLNAMKKNVEIVAFGTEGARPKEFKRLWTKAEEHACVIVAASLRSFPTSPQFRASAIGAAAATLGVALSAFEYLREEEEEEDGKEEEGKQQKRERQHASFVSDVKKLVKATAVNAFDFGSWEREFEIAFVSFSKYHHHHHHLSWDRRRDRRNNKAPLPPRRGGGEEEKMAPADNKEKEQKEEEERIVVS</sequence>
<reference evidence="2 3" key="1">
    <citation type="submission" date="2011-10" db="EMBL/GenBank/DDBJ databases">
        <authorList>
            <person name="Genoscope - CEA"/>
        </authorList>
    </citation>
    <scope>NUCLEOTIDE SEQUENCE [LARGE SCALE GENOMIC DNA]</scope>
    <source>
        <strain evidence="2 3">RCC 1105</strain>
    </source>
</reference>
<evidence type="ECO:0000256" key="1">
    <source>
        <dbReference type="SAM" id="MobiDB-lite"/>
    </source>
</evidence>
<dbReference type="RefSeq" id="XP_007510051.1">
    <property type="nucleotide sequence ID" value="XM_007509989.1"/>
</dbReference>
<dbReference type="EMBL" id="FO082267">
    <property type="protein sequence ID" value="CCO19166.1"/>
    <property type="molecule type" value="Genomic_DNA"/>
</dbReference>
<feature type="region of interest" description="Disordered" evidence="1">
    <location>
        <begin position="404"/>
        <end position="452"/>
    </location>
</feature>
<protein>
    <submittedName>
        <fullName evidence="2">Uncharacterized protein</fullName>
    </submittedName>
</protein>
<dbReference type="AlphaFoldDB" id="K8EM84"/>
<dbReference type="KEGG" id="bpg:Bathy12g01970"/>
<name>K8EM84_9CHLO</name>
<feature type="region of interest" description="Disordered" evidence="1">
    <location>
        <begin position="340"/>
        <end position="360"/>
    </location>
</feature>
<evidence type="ECO:0000313" key="2">
    <source>
        <dbReference type="EMBL" id="CCO19166.1"/>
    </source>
</evidence>
<gene>
    <name evidence="2" type="ordered locus">Bathy12g01970</name>
</gene>
<dbReference type="Proteomes" id="UP000198341">
    <property type="component" value="Chromosome 12"/>
</dbReference>
<evidence type="ECO:0000313" key="3">
    <source>
        <dbReference type="Proteomes" id="UP000198341"/>
    </source>
</evidence>
<proteinExistence type="predicted"/>
<feature type="compositionally biased region" description="Basic and acidic residues" evidence="1">
    <location>
        <begin position="349"/>
        <end position="360"/>
    </location>
</feature>
<dbReference type="GeneID" id="19012418"/>
<keyword evidence="3" id="KW-1185">Reference proteome</keyword>